<dbReference type="Pfam" id="PF13482">
    <property type="entry name" value="RNase_H_2"/>
    <property type="match status" value="1"/>
</dbReference>
<dbReference type="Pfam" id="PF00149">
    <property type="entry name" value="Metallophos"/>
    <property type="match status" value="1"/>
</dbReference>
<dbReference type="GO" id="GO:0003676">
    <property type="term" value="F:nucleic acid binding"/>
    <property type="evidence" value="ECO:0007669"/>
    <property type="project" value="InterPro"/>
</dbReference>
<dbReference type="AlphaFoldDB" id="A0A075GVK5"/>
<dbReference type="Gene3D" id="1.10.150.20">
    <property type="entry name" value="5' to 3' exonuclease, C-terminal subdomain"/>
    <property type="match status" value="1"/>
</dbReference>
<organism evidence="3">
    <name type="scientific">uncultured marine thaumarchaeote KM3_24_H04</name>
    <dbReference type="NCBI Taxonomy" id="1456101"/>
    <lineage>
        <taxon>Archaea</taxon>
        <taxon>Nitrososphaerota</taxon>
        <taxon>environmental samples</taxon>
    </lineage>
</organism>
<dbReference type="Gene3D" id="3.30.420.10">
    <property type="entry name" value="Ribonuclease H-like superfamily/Ribonuclease H"/>
    <property type="match status" value="1"/>
</dbReference>
<dbReference type="Gene3D" id="3.60.21.10">
    <property type="match status" value="1"/>
</dbReference>
<name>A0A075GVK5_9ARCH</name>
<dbReference type="GO" id="GO:0016787">
    <property type="term" value="F:hydrolase activity"/>
    <property type="evidence" value="ECO:0007669"/>
    <property type="project" value="InterPro"/>
</dbReference>
<feature type="domain" description="Calcineurin-like phosphoesterase" evidence="1">
    <location>
        <begin position="10"/>
        <end position="193"/>
    </location>
</feature>
<dbReference type="InterPro" id="IPR036397">
    <property type="entry name" value="RNaseH_sf"/>
</dbReference>
<dbReference type="InterPro" id="IPR004843">
    <property type="entry name" value="Calcineurin-like_PHP"/>
</dbReference>
<feature type="domain" description="YprB ribonuclease H-like" evidence="2">
    <location>
        <begin position="331"/>
        <end position="493"/>
    </location>
</feature>
<dbReference type="EMBL" id="KF900812">
    <property type="protein sequence ID" value="AIF07769.1"/>
    <property type="molecule type" value="Genomic_DNA"/>
</dbReference>
<protein>
    <submittedName>
        <fullName evidence="3">RecB family-like nuclease</fullName>
    </submittedName>
</protein>
<dbReference type="SUPFAM" id="SSF53098">
    <property type="entry name" value="Ribonuclease H-like"/>
    <property type="match status" value="1"/>
</dbReference>
<sequence length="503" mass="57608">MAFSDWRTQKIDDVYIFMDSLRVPVDFIIYAGDDVLRFQERGINHFTELAKYTKQKKVLAVIGNDDDGSGKLILQGKNVIDLHEEPFVFRDFRFMGLEGSTSGPGATYSEKFVKNHLKKQYEKINSEFEQLDPLLADVEPSRTIIVSHTPPYRILDYGIRFAQHGTHNIGSKSLRNFIDKNYTDLVVCGHCHSQGGHQEFQRPCHVANVSSHDDINAQGNFALIDIDRDLVTKSGAKLSGISIRWFNTPQLIDKNSIQRISGIGPKTAKLFEPVHIRTIQDLAGLKNPRKISQKTNIGLNTLKKLQLKAKSVIEKKIIQLSPLILPTENAIFLDIETDVFCERVWLIGAQLNGKFTSFYAKNWKEEKSILQDFINYLRKHPKSILVSYSGTNFDKRVIHGALERLKLNSKVFSSIPHFDLCTLLRRCFIFPNQSFALKNLGDYLEYPFKHSDLSGFWVAVEYQMHLTENRKLNPKVLPYHKDDVKALPYILSKLESDGYTIKK</sequence>
<proteinExistence type="predicted"/>
<dbReference type="InterPro" id="IPR038720">
    <property type="entry name" value="YprB_RNase_H-like_dom"/>
</dbReference>
<evidence type="ECO:0000259" key="1">
    <source>
        <dbReference type="Pfam" id="PF00149"/>
    </source>
</evidence>
<dbReference type="InterPro" id="IPR012337">
    <property type="entry name" value="RNaseH-like_sf"/>
</dbReference>
<evidence type="ECO:0000313" key="3">
    <source>
        <dbReference type="EMBL" id="AIF07769.1"/>
    </source>
</evidence>
<dbReference type="InterPro" id="IPR029052">
    <property type="entry name" value="Metallo-depent_PP-like"/>
</dbReference>
<dbReference type="SUPFAM" id="SSF56300">
    <property type="entry name" value="Metallo-dependent phosphatases"/>
    <property type="match status" value="1"/>
</dbReference>
<evidence type="ECO:0000259" key="2">
    <source>
        <dbReference type="Pfam" id="PF13482"/>
    </source>
</evidence>
<accession>A0A075GVK5</accession>
<reference evidence="3" key="1">
    <citation type="journal article" date="2014" name="Genome Biol. Evol.">
        <title>Pangenome evidence for extensive interdomain horizontal transfer affecting lineage core and shell genes in uncultured planktonic thaumarchaeota and euryarchaeota.</title>
        <authorList>
            <person name="Deschamps P."/>
            <person name="Zivanovic Y."/>
            <person name="Moreira D."/>
            <person name="Rodriguez-Valera F."/>
            <person name="Lopez-Garcia P."/>
        </authorList>
    </citation>
    <scope>NUCLEOTIDE SEQUENCE</scope>
</reference>